<comment type="caution">
    <text evidence="12">The sequence shown here is derived from an EMBL/GenBank/DDBJ whole genome shotgun (WGS) entry which is preliminary data.</text>
</comment>
<feature type="compositionally biased region" description="Pro residues" evidence="9">
    <location>
        <begin position="306"/>
        <end position="325"/>
    </location>
</feature>
<evidence type="ECO:0000256" key="4">
    <source>
        <dbReference type="ARBA" id="ARBA00022525"/>
    </source>
</evidence>
<feature type="region of interest" description="Disordered" evidence="9">
    <location>
        <begin position="421"/>
        <end position="485"/>
    </location>
</feature>
<sequence>MKTTLSVVAILAVSIQQTGATFSWDTNKFFPNPSNCDNKCSDNQKSGFDWKDLALGPFASFSDFDFSGFTCGERKSPKSSFQDKCIQGKLLKGAANGSPEISYGKSKGFSAVSFQITVDEDTDIGFLYTMPDGSTCKHTTPCSKGGSEVQNTQCGGAVSVKFSLPLYSKLDDCGFAIHKIDFDCGPPETTSKPVVTPTNEISTYPTLPTADPKSGSQSYPVALPPTNKLPESYTITPPSDTNPPGTPPATPPATAPATPPATPPGTTSTGATPPESASNSGSESYPVAVPPTNKLPESYTITPPSDTNPPGAPPGTPPATPPATPPGTTSAGATPPESTSPGDTPPGSAPPVVIPPAITLPQTTPTPGEVISYSTSTMYITTVITVATCPPQVTSCPADSTNIVTSTIAISTTICPITATPTSPDPIATGPAPSSPTPAYPTPTNPTVTTSGTLNSEYPVPTLSGSPGAPYPTGSPPPLPLPSKAPSEAPCPKVLPQCLNTWLNLVPKCGSNSDISCFCPSSEFTSAVIACIQSWGATNDDIQSALSYFTGICAAYIPKNPGIITAIPQTITLFPPPAPTRGPNIVSPPPPPPLTTITVSKVMTVSGTETSTLSTVITVPQVQFITETIAGATTGANVGLVPGTTAHPIAVPTENPPSYPTATQTSTFATIPLSPTVSQTFDPLTGAGFAFSSYIPSTLWTLCAVTVVMHLLE</sequence>
<dbReference type="STRING" id="1447872.A0A1J9QD76"/>
<evidence type="ECO:0000256" key="5">
    <source>
        <dbReference type="ARBA" id="ARBA00022622"/>
    </source>
</evidence>
<keyword evidence="6 10" id="KW-0732">Signal</keyword>
<feature type="compositionally biased region" description="Pro residues" evidence="9">
    <location>
        <begin position="433"/>
        <end position="444"/>
    </location>
</feature>
<dbReference type="EMBL" id="LGRN01000330">
    <property type="protein sequence ID" value="OJD13133.1"/>
    <property type="molecule type" value="Genomic_DNA"/>
</dbReference>
<feature type="compositionally biased region" description="Low complexity" evidence="9">
    <location>
        <begin position="326"/>
        <end position="336"/>
    </location>
</feature>
<keyword evidence="5" id="KW-0336">GPI-anchor</keyword>
<evidence type="ECO:0000256" key="7">
    <source>
        <dbReference type="ARBA" id="ARBA00023157"/>
    </source>
</evidence>
<comment type="subcellular location">
    <subcellularLocation>
        <location evidence="1">Membrane</location>
        <topology evidence="1">Lipid-anchor</topology>
        <topology evidence="1">GPI-anchor</topology>
    </subcellularLocation>
    <subcellularLocation>
        <location evidence="2">Secreted</location>
    </subcellularLocation>
</comment>
<evidence type="ECO:0000259" key="11">
    <source>
        <dbReference type="Pfam" id="PF05730"/>
    </source>
</evidence>
<dbReference type="GO" id="GO:0098552">
    <property type="term" value="C:side of membrane"/>
    <property type="evidence" value="ECO:0007669"/>
    <property type="project" value="UniProtKB-KW"/>
</dbReference>
<evidence type="ECO:0000313" key="13">
    <source>
        <dbReference type="Proteomes" id="UP000182235"/>
    </source>
</evidence>
<proteinExistence type="inferred from homology"/>
<dbReference type="AlphaFoldDB" id="A0A1J9QD76"/>
<dbReference type="PRINTS" id="PR01217">
    <property type="entry name" value="PRICHEXTENSN"/>
</dbReference>
<evidence type="ECO:0000256" key="10">
    <source>
        <dbReference type="SAM" id="SignalP"/>
    </source>
</evidence>
<keyword evidence="5" id="KW-0325">Glycoprotein</keyword>
<evidence type="ECO:0000256" key="9">
    <source>
        <dbReference type="SAM" id="MobiDB-lite"/>
    </source>
</evidence>
<feature type="region of interest" description="Disordered" evidence="9">
    <location>
        <begin position="187"/>
        <end position="366"/>
    </location>
</feature>
<dbReference type="OrthoDB" id="5431405at2759"/>
<feature type="compositionally biased region" description="Low complexity" evidence="9">
    <location>
        <begin position="421"/>
        <end position="432"/>
    </location>
</feature>
<reference evidence="12 13" key="1">
    <citation type="submission" date="2015-07" db="EMBL/GenBank/DDBJ databases">
        <title>Emmonsia species relationships and genome sequence.</title>
        <authorList>
            <consortium name="The Broad Institute Genomics Platform"/>
            <person name="Cuomo C.A."/>
            <person name="Munoz J.F."/>
            <person name="Imamovic A."/>
            <person name="Priest M.E."/>
            <person name="Young S."/>
            <person name="Clay O.K."/>
            <person name="McEwen J.G."/>
        </authorList>
    </citation>
    <scope>NUCLEOTIDE SEQUENCE [LARGE SCALE GENOMIC DNA]</scope>
    <source>
        <strain evidence="12 13">UAMH 9510</strain>
    </source>
</reference>
<dbReference type="GO" id="GO:0005576">
    <property type="term" value="C:extracellular region"/>
    <property type="evidence" value="ECO:0007669"/>
    <property type="project" value="UniProtKB-SubCell"/>
</dbReference>
<name>A0A1J9QD76_9EURO</name>
<comment type="similarity">
    <text evidence="3">Belongs to the RBT5 family.</text>
</comment>
<keyword evidence="7" id="KW-1015">Disulfide bond</keyword>
<keyword evidence="8" id="KW-0449">Lipoprotein</keyword>
<gene>
    <name evidence="12" type="ORF">AJ78_06378</name>
</gene>
<feature type="chain" id="PRO_5012001131" description="CFEM domain-containing protein" evidence="10">
    <location>
        <begin position="21"/>
        <end position="713"/>
    </location>
</feature>
<evidence type="ECO:0000256" key="3">
    <source>
        <dbReference type="ARBA" id="ARBA00010031"/>
    </source>
</evidence>
<evidence type="ECO:0000313" key="12">
    <source>
        <dbReference type="EMBL" id="OJD13133.1"/>
    </source>
</evidence>
<keyword evidence="13" id="KW-1185">Reference proteome</keyword>
<evidence type="ECO:0000256" key="6">
    <source>
        <dbReference type="ARBA" id="ARBA00022729"/>
    </source>
</evidence>
<evidence type="ECO:0000256" key="1">
    <source>
        <dbReference type="ARBA" id="ARBA00004589"/>
    </source>
</evidence>
<feature type="domain" description="CFEM" evidence="11">
    <location>
        <begin position="491"/>
        <end position="554"/>
    </location>
</feature>
<feature type="compositionally biased region" description="Low complexity" evidence="9">
    <location>
        <begin position="264"/>
        <end position="274"/>
    </location>
</feature>
<evidence type="ECO:0000256" key="2">
    <source>
        <dbReference type="ARBA" id="ARBA00004613"/>
    </source>
</evidence>
<feature type="compositionally biased region" description="Pro residues" evidence="9">
    <location>
        <begin position="469"/>
        <end position="483"/>
    </location>
</feature>
<dbReference type="Pfam" id="PF05730">
    <property type="entry name" value="CFEM"/>
    <property type="match status" value="1"/>
</dbReference>
<feature type="signal peptide" evidence="10">
    <location>
        <begin position="1"/>
        <end position="20"/>
    </location>
</feature>
<feature type="compositionally biased region" description="Pro residues" evidence="9">
    <location>
        <begin position="343"/>
        <end position="354"/>
    </location>
</feature>
<protein>
    <recommendedName>
        <fullName evidence="11">CFEM domain-containing protein</fullName>
    </recommendedName>
</protein>
<feature type="compositionally biased region" description="Polar residues" evidence="9">
    <location>
        <begin position="188"/>
        <end position="206"/>
    </location>
</feature>
<organism evidence="12 13">
    <name type="scientific">Emergomyces pasteurianus Ep9510</name>
    <dbReference type="NCBI Taxonomy" id="1447872"/>
    <lineage>
        <taxon>Eukaryota</taxon>
        <taxon>Fungi</taxon>
        <taxon>Dikarya</taxon>
        <taxon>Ascomycota</taxon>
        <taxon>Pezizomycotina</taxon>
        <taxon>Eurotiomycetes</taxon>
        <taxon>Eurotiomycetidae</taxon>
        <taxon>Onygenales</taxon>
        <taxon>Ajellomycetaceae</taxon>
        <taxon>Emergomyces</taxon>
    </lineage>
</organism>
<feature type="compositionally biased region" description="Pro residues" evidence="9">
    <location>
        <begin position="240"/>
        <end position="263"/>
    </location>
</feature>
<evidence type="ECO:0000256" key="8">
    <source>
        <dbReference type="ARBA" id="ARBA00023288"/>
    </source>
</evidence>
<dbReference type="VEuPathDB" id="FungiDB:AJ78_06378"/>
<accession>A0A1J9QD76</accession>
<dbReference type="Proteomes" id="UP000182235">
    <property type="component" value="Unassembled WGS sequence"/>
</dbReference>
<dbReference type="InterPro" id="IPR008427">
    <property type="entry name" value="Extracellular_membr_CFEM_dom"/>
</dbReference>
<keyword evidence="5" id="KW-0472">Membrane</keyword>
<keyword evidence="4" id="KW-0964">Secreted</keyword>